<organism evidence="4 5">
    <name type="scientific">Vibrio caribbeanicus ATCC BAA-2122</name>
    <dbReference type="NCBI Taxonomy" id="796620"/>
    <lineage>
        <taxon>Bacteria</taxon>
        <taxon>Pseudomonadati</taxon>
        <taxon>Pseudomonadota</taxon>
        <taxon>Gammaproteobacteria</taxon>
        <taxon>Vibrionales</taxon>
        <taxon>Vibrionaceae</taxon>
        <taxon>Vibrio</taxon>
    </lineage>
</organism>
<dbReference type="eggNOG" id="ENOG5031NKX">
    <property type="taxonomic scope" value="Bacteria"/>
</dbReference>
<dbReference type="Pfam" id="PF13505">
    <property type="entry name" value="OMP_b-brl"/>
    <property type="match status" value="1"/>
</dbReference>
<evidence type="ECO:0000313" key="5">
    <source>
        <dbReference type="Proteomes" id="UP000002943"/>
    </source>
</evidence>
<evidence type="ECO:0000313" key="4">
    <source>
        <dbReference type="EMBL" id="EFP96368.1"/>
    </source>
</evidence>
<dbReference type="STRING" id="796620.VIBC2010_12404"/>
<proteinExistence type="predicted"/>
<dbReference type="Gene3D" id="2.40.160.20">
    <property type="match status" value="1"/>
</dbReference>
<dbReference type="InterPro" id="IPR027385">
    <property type="entry name" value="Beta-barrel_OMP"/>
</dbReference>
<protein>
    <recommendedName>
        <fullName evidence="3">Outer membrane protein beta-barrel domain-containing protein</fullName>
    </recommendedName>
</protein>
<keyword evidence="5" id="KW-1185">Reference proteome</keyword>
<dbReference type="AlphaFoldDB" id="E3BL24"/>
<evidence type="ECO:0000256" key="1">
    <source>
        <dbReference type="ARBA" id="ARBA00022729"/>
    </source>
</evidence>
<feature type="chain" id="PRO_5003167096" description="Outer membrane protein beta-barrel domain-containing protein" evidence="2">
    <location>
        <begin position="20"/>
        <end position="212"/>
    </location>
</feature>
<dbReference type="SUPFAM" id="SSF56925">
    <property type="entry name" value="OMPA-like"/>
    <property type="match status" value="1"/>
</dbReference>
<keyword evidence="1 2" id="KW-0732">Signal</keyword>
<dbReference type="OrthoDB" id="5878238at2"/>
<evidence type="ECO:0000259" key="3">
    <source>
        <dbReference type="Pfam" id="PF13505"/>
    </source>
</evidence>
<feature type="domain" description="Outer membrane protein beta-barrel" evidence="3">
    <location>
        <begin position="6"/>
        <end position="212"/>
    </location>
</feature>
<comment type="caution">
    <text evidence="4">The sequence shown here is derived from an EMBL/GenBank/DDBJ whole genome shotgun (WGS) entry which is preliminary data.</text>
</comment>
<feature type="signal peptide" evidence="2">
    <location>
        <begin position="1"/>
        <end position="19"/>
    </location>
</feature>
<accession>E3BL24</accession>
<dbReference type="RefSeq" id="WP_009601755.1">
    <property type="nucleotide sequence ID" value="NZ_AEIU01000075.1"/>
</dbReference>
<evidence type="ECO:0000256" key="2">
    <source>
        <dbReference type="SAM" id="SignalP"/>
    </source>
</evidence>
<dbReference type="InterPro" id="IPR011250">
    <property type="entry name" value="OMP/PagP_B-barrel"/>
</dbReference>
<dbReference type="EMBL" id="AEIU01000075">
    <property type="protein sequence ID" value="EFP96368.1"/>
    <property type="molecule type" value="Genomic_DNA"/>
</dbReference>
<reference evidence="4 5" key="1">
    <citation type="journal article" date="2012" name="Int. J. Syst. Evol. Microbiol.">
        <title>Vibrio caribbeanicus sp. nov., isolated from the marine sponge Scleritoderma cyanea.</title>
        <authorList>
            <person name="Hoffmann M."/>
            <person name="Monday S.R."/>
            <person name="Allard M.W."/>
            <person name="Strain E.A."/>
            <person name="Whittaker P."/>
            <person name="Naum M."/>
            <person name="McCarthy P.J."/>
            <person name="Lopez J.V."/>
            <person name="Fischer M."/>
            <person name="Brown E.W."/>
        </authorList>
    </citation>
    <scope>NUCLEOTIDE SEQUENCE [LARGE SCALE GENOMIC DNA]</scope>
    <source>
        <strain evidence="4 5">ATCC BAA-2122</strain>
    </source>
</reference>
<name>E3BL24_9VIBR</name>
<sequence>MKKALIILALGVLSANVSAKEGEYWYVGLDILNTKVKHSNKLNLVELDGTPYTEQIKNLSKETSFGLNIGRQVPLSSNLACALEFEYINFGSYTGTKDLVVNNIPYESNAIGVDLTTFNLNLKPKYYVPGMGLYLGALIGVGGYRIEFSKASTSSGSTTGFNYGVELGYAVSPVFDVSLGYRAAVASFEVANVKDDYEMDITSFYFGGKYKF</sequence>
<gene>
    <name evidence="4" type="ORF">VIBC2010_12404</name>
</gene>
<dbReference type="Proteomes" id="UP000002943">
    <property type="component" value="Unassembled WGS sequence"/>
</dbReference>